<dbReference type="STRING" id="477690.SAMN05216474_2262"/>
<comment type="similarity">
    <text evidence="1">Belongs to the class IV-like SAM-binding methyltransferase superfamily. RNA methyltransferase TrmH family.</text>
</comment>
<dbReference type="SUPFAM" id="SSF55315">
    <property type="entry name" value="L30e-like"/>
    <property type="match status" value="1"/>
</dbReference>
<evidence type="ECO:0000256" key="3">
    <source>
        <dbReference type="ARBA" id="ARBA00022679"/>
    </source>
</evidence>
<dbReference type="InterPro" id="IPR013123">
    <property type="entry name" value="SpoU_subst-bd"/>
</dbReference>
<dbReference type="CDD" id="cd18109">
    <property type="entry name" value="SpoU-like_RNA-MTase"/>
    <property type="match status" value="1"/>
</dbReference>
<dbReference type="GO" id="GO:0006396">
    <property type="term" value="P:RNA processing"/>
    <property type="evidence" value="ECO:0007669"/>
    <property type="project" value="InterPro"/>
</dbReference>
<dbReference type="Proteomes" id="UP000236454">
    <property type="component" value="Unassembled WGS sequence"/>
</dbReference>
<organism evidence="5 6">
    <name type="scientific">Lishizhenia tianjinensis</name>
    <dbReference type="NCBI Taxonomy" id="477690"/>
    <lineage>
        <taxon>Bacteria</taxon>
        <taxon>Pseudomonadati</taxon>
        <taxon>Bacteroidota</taxon>
        <taxon>Flavobacteriia</taxon>
        <taxon>Flavobacteriales</taxon>
        <taxon>Crocinitomicaceae</taxon>
        <taxon>Lishizhenia</taxon>
    </lineage>
</organism>
<evidence type="ECO:0000313" key="5">
    <source>
        <dbReference type="EMBL" id="SFT76503.1"/>
    </source>
</evidence>
<sequence length="247" mass="26841">MHSISKAEKKAVNALAIKKYRQSEEQFVVEGVKPVEELLIHAPQKVEKVYLTPQANFDRALVPAHVALLEVSEKDLKGISNLKSPQGVLAVAQFLEISPKTKGLTLVLDNIQDPGNLGTIIRSAEWFGVKEIICSKETVDVYNPKVVQAAMGSIFRVAINYVDLKAYLETSSLPIYGALLEGENVYTADLNAEGILIMGNEGKGITPEIITCITHPVTIPKMGEGESLNVSIASAVLLSEFARRTSL</sequence>
<keyword evidence="3 5" id="KW-0808">Transferase</keyword>
<dbReference type="GO" id="GO:0008173">
    <property type="term" value="F:RNA methyltransferase activity"/>
    <property type="evidence" value="ECO:0007669"/>
    <property type="project" value="InterPro"/>
</dbReference>
<dbReference type="PANTHER" id="PTHR43191">
    <property type="entry name" value="RRNA METHYLTRANSFERASE 3"/>
    <property type="match status" value="1"/>
</dbReference>
<dbReference type="Pfam" id="PF00588">
    <property type="entry name" value="SpoU_methylase"/>
    <property type="match status" value="1"/>
</dbReference>
<dbReference type="Gene3D" id="3.30.1330.30">
    <property type="match status" value="1"/>
</dbReference>
<evidence type="ECO:0000313" key="6">
    <source>
        <dbReference type="Proteomes" id="UP000236454"/>
    </source>
</evidence>
<dbReference type="InterPro" id="IPR029064">
    <property type="entry name" value="Ribosomal_eL30-like_sf"/>
</dbReference>
<dbReference type="InterPro" id="IPR029028">
    <property type="entry name" value="Alpha/beta_knot_MTases"/>
</dbReference>
<dbReference type="GO" id="GO:0003723">
    <property type="term" value="F:RNA binding"/>
    <property type="evidence" value="ECO:0007669"/>
    <property type="project" value="InterPro"/>
</dbReference>
<proteinExistence type="inferred from homology"/>
<dbReference type="InterPro" id="IPR053888">
    <property type="entry name" value="MRM3-like_sub_bind"/>
</dbReference>
<gene>
    <name evidence="5" type="ORF">SAMN05216474_2262</name>
</gene>
<keyword evidence="2 5" id="KW-0489">Methyltransferase</keyword>
<dbReference type="InterPro" id="IPR001537">
    <property type="entry name" value="SpoU_MeTrfase"/>
</dbReference>
<dbReference type="AlphaFoldDB" id="A0A1I7ANV5"/>
<protein>
    <submittedName>
        <fullName evidence="5">RNA methyltransferase, TrmH family</fullName>
    </submittedName>
</protein>
<dbReference type="GO" id="GO:0005737">
    <property type="term" value="C:cytoplasm"/>
    <property type="evidence" value="ECO:0007669"/>
    <property type="project" value="UniProtKB-ARBA"/>
</dbReference>
<evidence type="ECO:0000256" key="2">
    <source>
        <dbReference type="ARBA" id="ARBA00022603"/>
    </source>
</evidence>
<dbReference type="InterPro" id="IPR029026">
    <property type="entry name" value="tRNA_m1G_MTases_N"/>
</dbReference>
<dbReference type="OrthoDB" id="9785673at2"/>
<dbReference type="Pfam" id="PF22435">
    <property type="entry name" value="MRM3-like_sub_bind"/>
    <property type="match status" value="1"/>
</dbReference>
<dbReference type="PANTHER" id="PTHR43191:SF2">
    <property type="entry name" value="RRNA METHYLTRANSFERASE 3, MITOCHONDRIAL"/>
    <property type="match status" value="1"/>
</dbReference>
<feature type="domain" description="RNA 2-O ribose methyltransferase substrate binding" evidence="4">
    <location>
        <begin position="28"/>
        <end position="98"/>
    </location>
</feature>
<dbReference type="GO" id="GO:0032259">
    <property type="term" value="P:methylation"/>
    <property type="evidence" value="ECO:0007669"/>
    <property type="project" value="UniProtKB-KW"/>
</dbReference>
<keyword evidence="6" id="KW-1185">Reference proteome</keyword>
<dbReference type="SUPFAM" id="SSF75217">
    <property type="entry name" value="alpha/beta knot"/>
    <property type="match status" value="1"/>
</dbReference>
<name>A0A1I7ANV5_9FLAO</name>
<evidence type="ECO:0000256" key="1">
    <source>
        <dbReference type="ARBA" id="ARBA00007228"/>
    </source>
</evidence>
<dbReference type="SMART" id="SM00967">
    <property type="entry name" value="SpoU_sub_bind"/>
    <property type="match status" value="1"/>
</dbReference>
<dbReference type="Gene3D" id="3.40.1280.10">
    <property type="match status" value="1"/>
</dbReference>
<dbReference type="EMBL" id="FPAS01000003">
    <property type="protein sequence ID" value="SFT76503.1"/>
    <property type="molecule type" value="Genomic_DNA"/>
</dbReference>
<dbReference type="RefSeq" id="WP_090249590.1">
    <property type="nucleotide sequence ID" value="NZ_FPAS01000003.1"/>
</dbReference>
<accession>A0A1I7ANV5</accession>
<evidence type="ECO:0000259" key="4">
    <source>
        <dbReference type="SMART" id="SM00967"/>
    </source>
</evidence>
<reference evidence="5 6" key="1">
    <citation type="submission" date="2016-10" db="EMBL/GenBank/DDBJ databases">
        <authorList>
            <person name="de Groot N.N."/>
        </authorList>
    </citation>
    <scope>NUCLEOTIDE SEQUENCE [LARGE SCALE GENOMIC DNA]</scope>
    <source>
        <strain evidence="5 6">CGMCC 1.7005</strain>
    </source>
</reference>
<dbReference type="InterPro" id="IPR051259">
    <property type="entry name" value="rRNA_Methyltransferase"/>
</dbReference>